<name>A0A0C9XXQ1_9AGAR</name>
<dbReference type="PANTHER" id="PTHR43735:SF3">
    <property type="entry name" value="FERROPTOSIS SUPPRESSOR PROTEIN 1"/>
    <property type="match status" value="1"/>
</dbReference>
<sequence length="375" mass="40338">MTTSDKRQNVIIVGGGAAGASSARELSALLDPAKHRLILITARPHYTHLPGTIRMVVSSEEKLEERVFMPYVPDWLHGKGEVKVGRVESIEKSGEKGGRVVLADGETLDYSVLVLATGSTWEGPLNMPDSQEDELAAIKASRKQFEKANNIVLVGGGAIGIEFAGEIKDLWPEKEVTIVHNQAILLNGAYPEKWRKTLTKRVQKGGVQLVLDDQIDDVVPGQDGTVKTRKGKKITADLVVPCRGGRPNTGFIASSLGADVLSSAGRVKVLPTLQLQNHPRIFAGGDIIEWKEQKQAAKAPNHAAVIAKNAFALLEKNQLKAKYAGSPEMIAVSFGRNGGASHLAILWGVTMGDWLTAKIKSQGLIIDMTKKGLGL</sequence>
<evidence type="ECO:0000256" key="2">
    <source>
        <dbReference type="ARBA" id="ARBA00022630"/>
    </source>
</evidence>
<dbReference type="SUPFAM" id="SSF51905">
    <property type="entry name" value="FAD/NAD(P)-binding domain"/>
    <property type="match status" value="1"/>
</dbReference>
<reference evidence="7" key="2">
    <citation type="submission" date="2015-01" db="EMBL/GenBank/DDBJ databases">
        <title>Evolutionary Origins and Diversification of the Mycorrhizal Mutualists.</title>
        <authorList>
            <consortium name="DOE Joint Genome Institute"/>
            <consortium name="Mycorrhizal Genomics Consortium"/>
            <person name="Kohler A."/>
            <person name="Kuo A."/>
            <person name="Nagy L.G."/>
            <person name="Floudas D."/>
            <person name="Copeland A."/>
            <person name="Barry K.W."/>
            <person name="Cichocki N."/>
            <person name="Veneault-Fourrey C."/>
            <person name="LaButti K."/>
            <person name="Lindquist E.A."/>
            <person name="Lipzen A."/>
            <person name="Lundell T."/>
            <person name="Morin E."/>
            <person name="Murat C."/>
            <person name="Riley R."/>
            <person name="Ohm R."/>
            <person name="Sun H."/>
            <person name="Tunlid A."/>
            <person name="Henrissat B."/>
            <person name="Grigoriev I.V."/>
            <person name="Hibbett D.S."/>
            <person name="Martin F."/>
        </authorList>
    </citation>
    <scope>NUCLEOTIDE SEQUENCE [LARGE SCALE GENOMIC DNA]</scope>
    <source>
        <strain evidence="7">LaAM-08-1</strain>
    </source>
</reference>
<dbReference type="GO" id="GO:0005737">
    <property type="term" value="C:cytoplasm"/>
    <property type="evidence" value="ECO:0007669"/>
    <property type="project" value="TreeGrafter"/>
</dbReference>
<evidence type="ECO:0000259" key="5">
    <source>
        <dbReference type="Pfam" id="PF07992"/>
    </source>
</evidence>
<gene>
    <name evidence="6" type="ORF">K443DRAFT_679005</name>
</gene>
<dbReference type="PRINTS" id="PR00368">
    <property type="entry name" value="FADPNR"/>
</dbReference>
<protein>
    <recommendedName>
        <fullName evidence="5">FAD/NAD(P)-binding domain-containing protein</fullName>
    </recommendedName>
</protein>
<organism evidence="6 7">
    <name type="scientific">Laccaria amethystina LaAM-08-1</name>
    <dbReference type="NCBI Taxonomy" id="1095629"/>
    <lineage>
        <taxon>Eukaryota</taxon>
        <taxon>Fungi</taxon>
        <taxon>Dikarya</taxon>
        <taxon>Basidiomycota</taxon>
        <taxon>Agaricomycotina</taxon>
        <taxon>Agaricomycetes</taxon>
        <taxon>Agaricomycetidae</taxon>
        <taxon>Agaricales</taxon>
        <taxon>Agaricineae</taxon>
        <taxon>Hydnangiaceae</taxon>
        <taxon>Laccaria</taxon>
    </lineage>
</organism>
<keyword evidence="2" id="KW-0285">Flavoprotein</keyword>
<dbReference type="Gene3D" id="3.50.50.100">
    <property type="match status" value="1"/>
</dbReference>
<evidence type="ECO:0000313" key="6">
    <source>
        <dbReference type="EMBL" id="KIK00638.1"/>
    </source>
</evidence>
<comment type="similarity">
    <text evidence="1">Belongs to the FAD-dependent oxidoreductase family.</text>
</comment>
<dbReference type="EMBL" id="KN838621">
    <property type="protein sequence ID" value="KIK00638.1"/>
    <property type="molecule type" value="Genomic_DNA"/>
</dbReference>
<dbReference type="STRING" id="1095629.A0A0C9XXQ1"/>
<dbReference type="Proteomes" id="UP000054477">
    <property type="component" value="Unassembled WGS sequence"/>
</dbReference>
<dbReference type="HOGENOM" id="CLU_019845_2_0_1"/>
<dbReference type="AlphaFoldDB" id="A0A0C9XXQ1"/>
<dbReference type="Pfam" id="PF07992">
    <property type="entry name" value="Pyr_redox_2"/>
    <property type="match status" value="1"/>
</dbReference>
<reference evidence="6 7" key="1">
    <citation type="submission" date="2014-04" db="EMBL/GenBank/DDBJ databases">
        <authorList>
            <consortium name="DOE Joint Genome Institute"/>
            <person name="Kuo A."/>
            <person name="Kohler A."/>
            <person name="Nagy L.G."/>
            <person name="Floudas D."/>
            <person name="Copeland A."/>
            <person name="Barry K.W."/>
            <person name="Cichocki N."/>
            <person name="Veneault-Fourrey C."/>
            <person name="LaButti K."/>
            <person name="Lindquist E.A."/>
            <person name="Lipzen A."/>
            <person name="Lundell T."/>
            <person name="Morin E."/>
            <person name="Murat C."/>
            <person name="Sun H."/>
            <person name="Tunlid A."/>
            <person name="Henrissat B."/>
            <person name="Grigoriev I.V."/>
            <person name="Hibbett D.S."/>
            <person name="Martin F."/>
            <person name="Nordberg H.P."/>
            <person name="Cantor M.N."/>
            <person name="Hua S.X."/>
        </authorList>
    </citation>
    <scope>NUCLEOTIDE SEQUENCE [LARGE SCALE GENOMIC DNA]</scope>
    <source>
        <strain evidence="6 7">LaAM-08-1</strain>
    </source>
</reference>
<dbReference type="GO" id="GO:0004174">
    <property type="term" value="F:electron-transferring-flavoprotein dehydrogenase activity"/>
    <property type="evidence" value="ECO:0007669"/>
    <property type="project" value="TreeGrafter"/>
</dbReference>
<keyword evidence="4" id="KW-0560">Oxidoreductase</keyword>
<evidence type="ECO:0000256" key="1">
    <source>
        <dbReference type="ARBA" id="ARBA00006442"/>
    </source>
</evidence>
<evidence type="ECO:0000313" key="7">
    <source>
        <dbReference type="Proteomes" id="UP000054477"/>
    </source>
</evidence>
<feature type="domain" description="FAD/NAD(P)-binding" evidence="5">
    <location>
        <begin position="9"/>
        <end position="297"/>
    </location>
</feature>
<dbReference type="PRINTS" id="PR00411">
    <property type="entry name" value="PNDRDTASEI"/>
</dbReference>
<dbReference type="PANTHER" id="PTHR43735">
    <property type="entry name" value="APOPTOSIS-INDUCING FACTOR 1"/>
    <property type="match status" value="1"/>
</dbReference>
<proteinExistence type="inferred from homology"/>
<dbReference type="OrthoDB" id="202203at2759"/>
<accession>A0A0C9XXQ1</accession>
<dbReference type="GO" id="GO:0050660">
    <property type="term" value="F:flavin adenine dinucleotide binding"/>
    <property type="evidence" value="ECO:0007669"/>
    <property type="project" value="TreeGrafter"/>
</dbReference>
<evidence type="ECO:0000256" key="4">
    <source>
        <dbReference type="ARBA" id="ARBA00023002"/>
    </source>
</evidence>
<dbReference type="InterPro" id="IPR023753">
    <property type="entry name" value="FAD/NAD-binding_dom"/>
</dbReference>
<dbReference type="InterPro" id="IPR036188">
    <property type="entry name" value="FAD/NAD-bd_sf"/>
</dbReference>
<keyword evidence="7" id="KW-1185">Reference proteome</keyword>
<keyword evidence="3" id="KW-0274">FAD</keyword>
<evidence type="ECO:0000256" key="3">
    <source>
        <dbReference type="ARBA" id="ARBA00022827"/>
    </source>
</evidence>